<proteinExistence type="predicted"/>
<reference evidence="2 3" key="1">
    <citation type="submission" date="2023-08" db="EMBL/GenBank/DDBJ databases">
        <title>Draft genome sequence of Algoriphagus confluentis.</title>
        <authorList>
            <person name="Takatani N."/>
            <person name="Hosokawa M."/>
            <person name="Sawabe T."/>
        </authorList>
    </citation>
    <scope>NUCLEOTIDE SEQUENCE [LARGE SCALE GENOMIC DNA]</scope>
    <source>
        <strain evidence="2 3">NBRC 111222</strain>
    </source>
</reference>
<keyword evidence="1" id="KW-0732">Signal</keyword>
<dbReference type="EMBL" id="BTPD01000001">
    <property type="protein sequence ID" value="GMQ27527.1"/>
    <property type="molecule type" value="Genomic_DNA"/>
</dbReference>
<accession>A0ABQ6PI07</accession>
<evidence type="ECO:0000313" key="3">
    <source>
        <dbReference type="Proteomes" id="UP001338309"/>
    </source>
</evidence>
<feature type="chain" id="PRO_5045395632" evidence="1">
    <location>
        <begin position="21"/>
        <end position="183"/>
    </location>
</feature>
<gene>
    <name evidence="2" type="ORF">Aconfl_01690</name>
</gene>
<protein>
    <submittedName>
        <fullName evidence="2">Uncharacterized protein</fullName>
    </submittedName>
</protein>
<feature type="signal peptide" evidence="1">
    <location>
        <begin position="1"/>
        <end position="20"/>
    </location>
</feature>
<organism evidence="2 3">
    <name type="scientific">Algoriphagus confluentis</name>
    <dbReference type="NCBI Taxonomy" id="1697556"/>
    <lineage>
        <taxon>Bacteria</taxon>
        <taxon>Pseudomonadati</taxon>
        <taxon>Bacteroidota</taxon>
        <taxon>Cytophagia</taxon>
        <taxon>Cytophagales</taxon>
        <taxon>Cyclobacteriaceae</taxon>
        <taxon>Algoriphagus</taxon>
    </lineage>
</organism>
<keyword evidence="3" id="KW-1185">Reference proteome</keyword>
<name>A0ABQ6PI07_9BACT</name>
<sequence>MKLKLISLLFLFFTSFGSLQQESRWIKGNEDSHSKPEKHQYSDFLQDVGEVSAHQLVHLPLPNRGYYFHNFFPTRLDQKWFFSLQNELFTDSLRLKYTCKYKAQEESFFKIPENQYLTQRVVSNVDSVCPSGNANSSDLRIWIDLKSFPQHLVWTFCLRANSNDSIKLNGISIANFLSAASPK</sequence>
<comment type="caution">
    <text evidence="2">The sequence shown here is derived from an EMBL/GenBank/DDBJ whole genome shotgun (WGS) entry which is preliminary data.</text>
</comment>
<dbReference type="Proteomes" id="UP001338309">
    <property type="component" value="Unassembled WGS sequence"/>
</dbReference>
<evidence type="ECO:0000256" key="1">
    <source>
        <dbReference type="SAM" id="SignalP"/>
    </source>
</evidence>
<evidence type="ECO:0000313" key="2">
    <source>
        <dbReference type="EMBL" id="GMQ27527.1"/>
    </source>
</evidence>